<evidence type="ECO:0000313" key="1">
    <source>
        <dbReference type="EMBL" id="KAH8517520.1"/>
    </source>
</evidence>
<gene>
    <name evidence="1" type="ORF">H0E87_005447</name>
</gene>
<evidence type="ECO:0000313" key="2">
    <source>
        <dbReference type="Proteomes" id="UP000807159"/>
    </source>
</evidence>
<proteinExistence type="predicted"/>
<organism evidence="1 2">
    <name type="scientific">Populus deltoides</name>
    <name type="common">Eastern poplar</name>
    <name type="synonym">Eastern cottonwood</name>
    <dbReference type="NCBI Taxonomy" id="3696"/>
    <lineage>
        <taxon>Eukaryota</taxon>
        <taxon>Viridiplantae</taxon>
        <taxon>Streptophyta</taxon>
        <taxon>Embryophyta</taxon>
        <taxon>Tracheophyta</taxon>
        <taxon>Spermatophyta</taxon>
        <taxon>Magnoliopsida</taxon>
        <taxon>eudicotyledons</taxon>
        <taxon>Gunneridae</taxon>
        <taxon>Pentapetalae</taxon>
        <taxon>rosids</taxon>
        <taxon>fabids</taxon>
        <taxon>Malpighiales</taxon>
        <taxon>Salicaceae</taxon>
        <taxon>Saliceae</taxon>
        <taxon>Populus</taxon>
    </lineage>
</organism>
<accession>A0A8T2ZJL6</accession>
<dbReference type="PANTHER" id="PTHR48203:SF1">
    <property type="entry name" value="VACUOLAR PROTEIN SORTING-ASSOCIATED PROTEIN 62"/>
    <property type="match status" value="1"/>
</dbReference>
<dbReference type="InterPro" id="IPR009291">
    <property type="entry name" value="Vps62"/>
</dbReference>
<comment type="caution">
    <text evidence="1">The sequence shown here is derived from an EMBL/GenBank/DDBJ whole genome shotgun (WGS) entry which is preliminary data.</text>
</comment>
<reference evidence="1" key="1">
    <citation type="journal article" date="2021" name="J. Hered.">
        <title>Genome Assembly of Salicaceae Populus deltoides (Eastern Cottonwood) I-69 Based on Nanopore Sequencing and Hi-C Technologies.</title>
        <authorList>
            <person name="Bai S."/>
            <person name="Wu H."/>
            <person name="Zhang J."/>
            <person name="Pan Z."/>
            <person name="Zhao W."/>
            <person name="Li Z."/>
            <person name="Tong C."/>
        </authorList>
    </citation>
    <scope>NUCLEOTIDE SEQUENCE</scope>
    <source>
        <tissue evidence="1">Leaf</tissue>
    </source>
</reference>
<name>A0A8T2ZJL6_POPDE</name>
<protein>
    <submittedName>
        <fullName evidence="1">Uncharacterized protein</fullName>
    </submittedName>
</protein>
<dbReference type="PANTHER" id="PTHR48203">
    <property type="entry name" value="BNAC01G40110D PROTEIN"/>
    <property type="match status" value="1"/>
</dbReference>
<sequence length="287" mass="31770">MTLPCHLNSANLSEAANSPALLEPLDYTLVWSTDDGSEERYGGCGFFRLPQPPEDYKPLGFLVTTDKPGITVRVWSTRPSQRRMLGKGVSVGTFFCRYWASQEELNIAFLKNLDHQLHAMPSLEQIHALIKHNGPSVFFHPDDVYLPSSVSRFFKNGALLYRSGDLSGEPIDAGGTNFPGRGKNDGHFGETCLPMTEDILSNRATWKLWNSGGEGVEAYDLEYIAGNRATVYSSKSGHASFPHPGCYIQVSPNLRTGIRNDAARSSLYVDSSIHYENIAAEYLQELS</sequence>
<keyword evidence="2" id="KW-1185">Reference proteome</keyword>
<dbReference type="AlphaFoldDB" id="A0A8T2ZJL6"/>
<dbReference type="Pfam" id="PF06101">
    <property type="entry name" value="Vps62"/>
    <property type="match status" value="3"/>
</dbReference>
<dbReference type="Proteomes" id="UP000807159">
    <property type="component" value="Chromosome 2"/>
</dbReference>
<dbReference type="EMBL" id="JACEGQ020000002">
    <property type="protein sequence ID" value="KAH8517520.1"/>
    <property type="molecule type" value="Genomic_DNA"/>
</dbReference>